<proteinExistence type="predicted"/>
<accession>T1K8S3</accession>
<reference evidence="2" key="1">
    <citation type="submission" date="2011-08" db="EMBL/GenBank/DDBJ databases">
        <authorList>
            <person name="Rombauts S."/>
        </authorList>
    </citation>
    <scope>NUCLEOTIDE SEQUENCE</scope>
    <source>
        <strain evidence="2">London</strain>
    </source>
</reference>
<dbReference type="SUPFAM" id="SSF52047">
    <property type="entry name" value="RNI-like"/>
    <property type="match status" value="1"/>
</dbReference>
<dbReference type="Gene3D" id="3.80.10.10">
    <property type="entry name" value="Ribonuclease Inhibitor"/>
    <property type="match status" value="1"/>
</dbReference>
<reference evidence="1" key="2">
    <citation type="submission" date="2015-06" db="UniProtKB">
        <authorList>
            <consortium name="EnsemblMetazoa"/>
        </authorList>
    </citation>
    <scope>IDENTIFICATION</scope>
</reference>
<evidence type="ECO:0000313" key="2">
    <source>
        <dbReference type="Proteomes" id="UP000015104"/>
    </source>
</evidence>
<protein>
    <submittedName>
        <fullName evidence="1">Uncharacterized protein</fullName>
    </submittedName>
</protein>
<keyword evidence="2" id="KW-1185">Reference proteome</keyword>
<organism evidence="1 2">
    <name type="scientific">Tetranychus urticae</name>
    <name type="common">Two-spotted spider mite</name>
    <dbReference type="NCBI Taxonomy" id="32264"/>
    <lineage>
        <taxon>Eukaryota</taxon>
        <taxon>Metazoa</taxon>
        <taxon>Ecdysozoa</taxon>
        <taxon>Arthropoda</taxon>
        <taxon>Chelicerata</taxon>
        <taxon>Arachnida</taxon>
        <taxon>Acari</taxon>
        <taxon>Acariformes</taxon>
        <taxon>Trombidiformes</taxon>
        <taxon>Prostigmata</taxon>
        <taxon>Eleutherengona</taxon>
        <taxon>Raphignathae</taxon>
        <taxon>Tetranychoidea</taxon>
        <taxon>Tetranychidae</taxon>
        <taxon>Tetranychus</taxon>
    </lineage>
</organism>
<dbReference type="HOGENOM" id="CLU_029073_1_0_1"/>
<sequence length="194" mass="22963">MKHCLLKDFSRLPHSYHNGPVLEKLKLVELATNIDSFVRFLWFMDSYPNLQKAHITVISRALFVDETLKQESMQDLVIEYCNDQMWNDLKRSLMKYPKFKHFSLRSPEYMTDEHIKQLVHMLPNLVIFDVSRCGGVTQRAASYFYFNGNDYVIESDWPQLSSKQEKISRGYDAMKNCFLKDFHDLPYTSVPIDF</sequence>
<name>T1K8S3_TETUR</name>
<dbReference type="InterPro" id="IPR032675">
    <property type="entry name" value="LRR_dom_sf"/>
</dbReference>
<dbReference type="AlphaFoldDB" id="T1K8S3"/>
<dbReference type="Proteomes" id="UP000015104">
    <property type="component" value="Unassembled WGS sequence"/>
</dbReference>
<dbReference type="EMBL" id="CAEY01001881">
    <property type="status" value="NOT_ANNOTATED_CDS"/>
    <property type="molecule type" value="Genomic_DNA"/>
</dbReference>
<evidence type="ECO:0000313" key="1">
    <source>
        <dbReference type="EnsemblMetazoa" id="tetur07g02400.1"/>
    </source>
</evidence>
<dbReference type="EnsemblMetazoa" id="tetur07g02400.1">
    <property type="protein sequence ID" value="tetur07g02400.1"/>
    <property type="gene ID" value="tetur07g02400"/>
</dbReference>